<gene>
    <name evidence="3" type="ORF">CUNI_LOCUS18618</name>
</gene>
<dbReference type="EMBL" id="CAJHNH020005890">
    <property type="protein sequence ID" value="CAG5133060.1"/>
    <property type="molecule type" value="Genomic_DNA"/>
</dbReference>
<keyword evidence="2" id="KW-0472">Membrane</keyword>
<feature type="compositionally biased region" description="Polar residues" evidence="1">
    <location>
        <begin position="279"/>
        <end position="289"/>
    </location>
</feature>
<reference evidence="3" key="1">
    <citation type="submission" date="2021-04" db="EMBL/GenBank/DDBJ databases">
        <authorList>
            <consortium name="Molecular Ecology Group"/>
        </authorList>
    </citation>
    <scope>NUCLEOTIDE SEQUENCE</scope>
</reference>
<feature type="compositionally biased region" description="Polar residues" evidence="1">
    <location>
        <begin position="207"/>
        <end position="219"/>
    </location>
</feature>
<accession>A0A8S3ZYG9</accession>
<keyword evidence="4" id="KW-1185">Reference proteome</keyword>
<evidence type="ECO:0000256" key="2">
    <source>
        <dbReference type="SAM" id="Phobius"/>
    </source>
</evidence>
<feature type="transmembrane region" description="Helical" evidence="2">
    <location>
        <begin position="6"/>
        <end position="28"/>
    </location>
</feature>
<proteinExistence type="predicted"/>
<evidence type="ECO:0000313" key="4">
    <source>
        <dbReference type="Proteomes" id="UP000678393"/>
    </source>
</evidence>
<dbReference type="AlphaFoldDB" id="A0A8S3ZYG9"/>
<feature type="compositionally biased region" description="Polar residues" evidence="1">
    <location>
        <begin position="482"/>
        <end position="492"/>
    </location>
</feature>
<dbReference type="Proteomes" id="UP000678393">
    <property type="component" value="Unassembled WGS sequence"/>
</dbReference>
<evidence type="ECO:0000256" key="1">
    <source>
        <dbReference type="SAM" id="MobiDB-lite"/>
    </source>
</evidence>
<sequence length="580" mass="62990">MLEIYTLTTATISTIVVVIMATLFFCCWRKKGSRDIAAGKNGKSGSTKEGAKADRSGSLTPSVAGRSENGVMAENQSPTNGETKLPLLSVTAYSDSNEDLGDFSAVQRETEILRSYRKPPPPKHRARQTRVPRLVKNGNDSSDIFTELNEEDFKNEDISDKENIVSYDNADTSVLRLHSEDKTKSPRDTRSSMLDDIEQALAALHMSDQSEGVETSDSPQTEDKTSTTEYDAKDHRANSVSDLTFEPYAGDFSVSENIISSNSQAIIFSEIQTESVSVNVASSPKQNHTVKPKTGPKVSPKPSPKFTTRESSYKDSTSVDAPVDIHKDTHDSNYVTANTVADNEGKLDPAVIDDQCVTSKEELLVSEIGIPKETSSCLQTLQKTADETSTVTEAEKLLDSTGSDTPSVVADIITRSKEDIVSECVVNESDRDKQETVTMSVMTKSSENPVTDKICDEDTIIDTDKSKATESAVEAEADSASLKQPESVTPVSASKRLKPSGDANDLDETVPSSTAQEVRAVLAEEATEQQTRQSVTETSSVEQEGSDGNPREEDKQQKDLAEDQTGKGKISKIPVRSEKI</sequence>
<keyword evidence="2" id="KW-1133">Transmembrane helix</keyword>
<feature type="region of interest" description="Disordered" evidence="1">
    <location>
        <begin position="279"/>
        <end position="326"/>
    </location>
</feature>
<feature type="region of interest" description="Disordered" evidence="1">
    <location>
        <begin position="443"/>
        <end position="580"/>
    </location>
</feature>
<evidence type="ECO:0000313" key="3">
    <source>
        <dbReference type="EMBL" id="CAG5133060.1"/>
    </source>
</evidence>
<name>A0A8S3ZYG9_9EUPU</name>
<protein>
    <submittedName>
        <fullName evidence="3">Uncharacterized protein</fullName>
    </submittedName>
</protein>
<organism evidence="3 4">
    <name type="scientific">Candidula unifasciata</name>
    <dbReference type="NCBI Taxonomy" id="100452"/>
    <lineage>
        <taxon>Eukaryota</taxon>
        <taxon>Metazoa</taxon>
        <taxon>Spiralia</taxon>
        <taxon>Lophotrochozoa</taxon>
        <taxon>Mollusca</taxon>
        <taxon>Gastropoda</taxon>
        <taxon>Heterobranchia</taxon>
        <taxon>Euthyneura</taxon>
        <taxon>Panpulmonata</taxon>
        <taxon>Eupulmonata</taxon>
        <taxon>Stylommatophora</taxon>
        <taxon>Helicina</taxon>
        <taxon>Helicoidea</taxon>
        <taxon>Geomitridae</taxon>
        <taxon>Candidula</taxon>
    </lineage>
</organism>
<dbReference type="OrthoDB" id="6161408at2759"/>
<keyword evidence="2" id="KW-0812">Transmembrane</keyword>
<feature type="compositionally biased region" description="Basic and acidic residues" evidence="1">
    <location>
        <begin position="549"/>
        <end position="566"/>
    </location>
</feature>
<feature type="compositionally biased region" description="Low complexity" evidence="1">
    <location>
        <begin position="469"/>
        <end position="481"/>
    </location>
</feature>
<feature type="region of interest" description="Disordered" evidence="1">
    <location>
        <begin position="207"/>
        <end position="235"/>
    </location>
</feature>
<feature type="region of interest" description="Disordered" evidence="1">
    <location>
        <begin position="36"/>
        <end position="84"/>
    </location>
</feature>
<feature type="compositionally biased region" description="Polar residues" evidence="1">
    <location>
        <begin position="528"/>
        <end position="543"/>
    </location>
</feature>
<comment type="caution">
    <text evidence="3">The sequence shown here is derived from an EMBL/GenBank/DDBJ whole genome shotgun (WGS) entry which is preliminary data.</text>
</comment>
<feature type="compositionally biased region" description="Basic and acidic residues" evidence="1">
    <location>
        <begin position="221"/>
        <end position="235"/>
    </location>
</feature>